<dbReference type="Proteomes" id="UP000580910">
    <property type="component" value="Unassembled WGS sequence"/>
</dbReference>
<feature type="transmembrane region" description="Helical" evidence="2">
    <location>
        <begin position="39"/>
        <end position="63"/>
    </location>
</feature>
<evidence type="ECO:0000256" key="1">
    <source>
        <dbReference type="SAM" id="MobiDB-lite"/>
    </source>
</evidence>
<feature type="transmembrane region" description="Helical" evidence="2">
    <location>
        <begin position="72"/>
        <end position="92"/>
    </location>
</feature>
<dbReference type="AlphaFoldDB" id="A0A7W3PB12"/>
<sequence length="117" mass="12333">MSDPAAPQPPRRRHLMDPNAPRPAPRPSSGMSMGQVQRWVMSVLAVTTIGHLSAGLVVAAIYLDTTRPGAQVGVDVIAGIIGVLGVAAGFLIHQKSPLRPWLLLGLIPALVGLFFIL</sequence>
<dbReference type="RefSeq" id="WP_343055648.1">
    <property type="nucleotide sequence ID" value="NZ_JACGXA010000001.1"/>
</dbReference>
<evidence type="ECO:0000256" key="2">
    <source>
        <dbReference type="SAM" id="Phobius"/>
    </source>
</evidence>
<accession>A0A7W3PB12</accession>
<keyword evidence="2" id="KW-0472">Membrane</keyword>
<evidence type="ECO:0000313" key="4">
    <source>
        <dbReference type="Proteomes" id="UP000580910"/>
    </source>
</evidence>
<gene>
    <name evidence="3" type="ORF">FB382_003382</name>
</gene>
<keyword evidence="4" id="KW-1185">Reference proteome</keyword>
<evidence type="ECO:0000313" key="3">
    <source>
        <dbReference type="EMBL" id="MBA8805091.1"/>
    </source>
</evidence>
<proteinExistence type="predicted"/>
<keyword evidence="2" id="KW-0812">Transmembrane</keyword>
<name>A0A7W3PB12_9ACTN</name>
<organism evidence="3 4">
    <name type="scientific">Nocardioides ginsengisegetis</name>
    <dbReference type="NCBI Taxonomy" id="661491"/>
    <lineage>
        <taxon>Bacteria</taxon>
        <taxon>Bacillati</taxon>
        <taxon>Actinomycetota</taxon>
        <taxon>Actinomycetes</taxon>
        <taxon>Propionibacteriales</taxon>
        <taxon>Nocardioidaceae</taxon>
        <taxon>Nocardioides</taxon>
    </lineage>
</organism>
<dbReference type="EMBL" id="JACGXA010000001">
    <property type="protein sequence ID" value="MBA8805091.1"/>
    <property type="molecule type" value="Genomic_DNA"/>
</dbReference>
<reference evidence="3 4" key="1">
    <citation type="submission" date="2020-07" db="EMBL/GenBank/DDBJ databases">
        <title>Sequencing the genomes of 1000 actinobacteria strains.</title>
        <authorList>
            <person name="Klenk H.-P."/>
        </authorList>
    </citation>
    <scope>NUCLEOTIDE SEQUENCE [LARGE SCALE GENOMIC DNA]</scope>
    <source>
        <strain evidence="3 4">DSM 21349</strain>
    </source>
</reference>
<protein>
    <submittedName>
        <fullName evidence="3">Uncharacterized protein</fullName>
    </submittedName>
</protein>
<feature type="transmembrane region" description="Helical" evidence="2">
    <location>
        <begin position="98"/>
        <end position="116"/>
    </location>
</feature>
<keyword evidence="2" id="KW-1133">Transmembrane helix</keyword>
<feature type="region of interest" description="Disordered" evidence="1">
    <location>
        <begin position="1"/>
        <end position="33"/>
    </location>
</feature>
<comment type="caution">
    <text evidence="3">The sequence shown here is derived from an EMBL/GenBank/DDBJ whole genome shotgun (WGS) entry which is preliminary data.</text>
</comment>